<keyword evidence="3" id="KW-1185">Reference proteome</keyword>
<evidence type="ECO:0000313" key="2">
    <source>
        <dbReference type="EMBL" id="GGY20971.1"/>
    </source>
</evidence>
<organism evidence="2 3">
    <name type="scientific">Streptomyces minutiscleroticus</name>
    <dbReference type="NCBI Taxonomy" id="68238"/>
    <lineage>
        <taxon>Bacteria</taxon>
        <taxon>Bacillati</taxon>
        <taxon>Actinomycetota</taxon>
        <taxon>Actinomycetes</taxon>
        <taxon>Kitasatosporales</taxon>
        <taxon>Streptomycetaceae</taxon>
        <taxon>Streptomyces</taxon>
    </lineage>
</organism>
<reference evidence="2" key="1">
    <citation type="journal article" date="2014" name="Int. J. Syst. Evol. Microbiol.">
        <title>Complete genome sequence of Corynebacterium casei LMG S-19264T (=DSM 44701T), isolated from a smear-ripened cheese.</title>
        <authorList>
            <consortium name="US DOE Joint Genome Institute (JGI-PGF)"/>
            <person name="Walter F."/>
            <person name="Albersmeier A."/>
            <person name="Kalinowski J."/>
            <person name="Ruckert C."/>
        </authorList>
    </citation>
    <scope>NUCLEOTIDE SEQUENCE</scope>
    <source>
        <strain evidence="2">JCM 4790</strain>
    </source>
</reference>
<dbReference type="EMBL" id="BMVU01000188">
    <property type="protein sequence ID" value="GGY20971.1"/>
    <property type="molecule type" value="Genomic_DNA"/>
</dbReference>
<dbReference type="AlphaFoldDB" id="A0A918UBA6"/>
<evidence type="ECO:0000313" key="3">
    <source>
        <dbReference type="Proteomes" id="UP000619244"/>
    </source>
</evidence>
<dbReference type="Proteomes" id="UP000619244">
    <property type="component" value="Unassembled WGS sequence"/>
</dbReference>
<sequence length="146" mass="15219">MGLVTALDGRPLTVSSRALAAGRAMRIRINLMPVASYDGPHNVFDALESVREAAAESAVAAWKRELELDAQKRAEQASGKEGQISDSQGAGRIFDPSGQNFDPLGQISAPCSGGDLQDPEPLLSPSAPRVIGLRGRTRAGIAAGGR</sequence>
<protein>
    <submittedName>
        <fullName evidence="2">Uncharacterized protein</fullName>
    </submittedName>
</protein>
<evidence type="ECO:0000256" key="1">
    <source>
        <dbReference type="SAM" id="MobiDB-lite"/>
    </source>
</evidence>
<comment type="caution">
    <text evidence="2">The sequence shown here is derived from an EMBL/GenBank/DDBJ whole genome shotgun (WGS) entry which is preliminary data.</text>
</comment>
<reference evidence="2" key="2">
    <citation type="submission" date="2020-09" db="EMBL/GenBank/DDBJ databases">
        <authorList>
            <person name="Sun Q."/>
            <person name="Ohkuma M."/>
        </authorList>
    </citation>
    <scope>NUCLEOTIDE SEQUENCE</scope>
    <source>
        <strain evidence="2">JCM 4790</strain>
    </source>
</reference>
<name>A0A918UBA6_9ACTN</name>
<gene>
    <name evidence="2" type="ORF">GCM10010358_83580</name>
</gene>
<proteinExistence type="predicted"/>
<accession>A0A918UBA6</accession>
<feature type="region of interest" description="Disordered" evidence="1">
    <location>
        <begin position="71"/>
        <end position="146"/>
    </location>
</feature>